<keyword evidence="3" id="KW-0418">Kinase</keyword>
<dbReference type="GO" id="GO:0006139">
    <property type="term" value="P:nucleobase-containing compound metabolic process"/>
    <property type="evidence" value="ECO:0007669"/>
    <property type="project" value="InterPro"/>
</dbReference>
<feature type="compositionally biased region" description="Polar residues" evidence="4">
    <location>
        <begin position="145"/>
        <end position="176"/>
    </location>
</feature>
<dbReference type="AlphaFoldDB" id="A0AAD7Z8X1"/>
<dbReference type="InterPro" id="IPR027417">
    <property type="entry name" value="P-loop_NTPase"/>
</dbReference>
<dbReference type="InterPro" id="IPR000850">
    <property type="entry name" value="Adenylat/UMP-CMP_kin"/>
</dbReference>
<keyword evidence="2" id="KW-0547">Nucleotide-binding</keyword>
<dbReference type="Proteomes" id="UP001233999">
    <property type="component" value="Unassembled WGS sequence"/>
</dbReference>
<evidence type="ECO:0000313" key="6">
    <source>
        <dbReference type="Proteomes" id="UP001233999"/>
    </source>
</evidence>
<organism evidence="5 6">
    <name type="scientific">Diploptera punctata</name>
    <name type="common">Pacific beetle cockroach</name>
    <dbReference type="NCBI Taxonomy" id="6984"/>
    <lineage>
        <taxon>Eukaryota</taxon>
        <taxon>Metazoa</taxon>
        <taxon>Ecdysozoa</taxon>
        <taxon>Arthropoda</taxon>
        <taxon>Hexapoda</taxon>
        <taxon>Insecta</taxon>
        <taxon>Pterygota</taxon>
        <taxon>Neoptera</taxon>
        <taxon>Polyneoptera</taxon>
        <taxon>Dictyoptera</taxon>
        <taxon>Blattodea</taxon>
        <taxon>Blaberoidea</taxon>
        <taxon>Blaberidae</taxon>
        <taxon>Diplopterinae</taxon>
        <taxon>Diploptera</taxon>
    </lineage>
</organism>
<evidence type="ECO:0000256" key="2">
    <source>
        <dbReference type="ARBA" id="ARBA00022741"/>
    </source>
</evidence>
<feature type="compositionally biased region" description="Basic and acidic residues" evidence="4">
    <location>
        <begin position="887"/>
        <end position="912"/>
    </location>
</feature>
<dbReference type="GO" id="GO:0005524">
    <property type="term" value="F:ATP binding"/>
    <property type="evidence" value="ECO:0007669"/>
    <property type="project" value="InterPro"/>
</dbReference>
<evidence type="ECO:0000313" key="5">
    <source>
        <dbReference type="EMBL" id="KAJ9575762.1"/>
    </source>
</evidence>
<name>A0AAD7Z8X1_DIPPU</name>
<dbReference type="Pfam" id="PF00406">
    <property type="entry name" value="ADK"/>
    <property type="match status" value="1"/>
</dbReference>
<dbReference type="PANTHER" id="PTHR23359">
    <property type="entry name" value="NUCLEOTIDE KINASE"/>
    <property type="match status" value="1"/>
</dbReference>
<evidence type="ECO:0000256" key="4">
    <source>
        <dbReference type="SAM" id="MobiDB-lite"/>
    </source>
</evidence>
<dbReference type="EMBL" id="JASPKZ010009821">
    <property type="protein sequence ID" value="KAJ9575762.1"/>
    <property type="molecule type" value="Genomic_DNA"/>
</dbReference>
<keyword evidence="6" id="KW-1185">Reference proteome</keyword>
<comment type="caution">
    <text evidence="5">The sequence shown here is derived from an EMBL/GenBank/DDBJ whole genome shotgun (WGS) entry which is preliminary data.</text>
</comment>
<evidence type="ECO:0000256" key="3">
    <source>
        <dbReference type="ARBA" id="ARBA00022777"/>
    </source>
</evidence>
<reference evidence="5" key="1">
    <citation type="journal article" date="2023" name="IScience">
        <title>Live-bearing cockroach genome reveals convergent evolutionary mechanisms linked to viviparity in insects and beyond.</title>
        <authorList>
            <person name="Fouks B."/>
            <person name="Harrison M.C."/>
            <person name="Mikhailova A.A."/>
            <person name="Marchal E."/>
            <person name="English S."/>
            <person name="Carruthers M."/>
            <person name="Jennings E.C."/>
            <person name="Chiamaka E.L."/>
            <person name="Frigard R.A."/>
            <person name="Pippel M."/>
            <person name="Attardo G.M."/>
            <person name="Benoit J.B."/>
            <person name="Bornberg-Bauer E."/>
            <person name="Tobe S.S."/>
        </authorList>
    </citation>
    <scope>NUCLEOTIDE SEQUENCE</scope>
    <source>
        <strain evidence="5">Stay&amp;Tobe</strain>
    </source>
</reference>
<dbReference type="Gene3D" id="1.20.890.10">
    <property type="entry name" value="cAMP-dependent protein kinase regulatory subunit, dimerization-anchoring domain"/>
    <property type="match status" value="1"/>
</dbReference>
<evidence type="ECO:0000256" key="1">
    <source>
        <dbReference type="ARBA" id="ARBA00022679"/>
    </source>
</evidence>
<dbReference type="SUPFAM" id="SSF52540">
    <property type="entry name" value="P-loop containing nucleoside triphosphate hydrolases"/>
    <property type="match status" value="1"/>
</dbReference>
<dbReference type="GO" id="GO:0019205">
    <property type="term" value="F:nucleobase-containing compound kinase activity"/>
    <property type="evidence" value="ECO:0007669"/>
    <property type="project" value="InterPro"/>
</dbReference>
<protein>
    <recommendedName>
        <fullName evidence="7">Nucleoside-diphosphate kinase</fullName>
    </recommendedName>
</protein>
<reference evidence="5" key="2">
    <citation type="submission" date="2023-05" db="EMBL/GenBank/DDBJ databases">
        <authorList>
            <person name="Fouks B."/>
        </authorList>
    </citation>
    <scope>NUCLEOTIDE SEQUENCE</scope>
    <source>
        <strain evidence="5">Stay&amp;Tobe</strain>
        <tissue evidence="5">Testes</tissue>
    </source>
</reference>
<evidence type="ECO:0008006" key="7">
    <source>
        <dbReference type="Google" id="ProtNLM"/>
    </source>
</evidence>
<accession>A0AAD7Z8X1</accession>
<gene>
    <name evidence="5" type="ORF">L9F63_007408</name>
</gene>
<feature type="region of interest" description="Disordered" evidence="4">
    <location>
        <begin position="887"/>
        <end position="913"/>
    </location>
</feature>
<proteinExistence type="predicted"/>
<feature type="region of interest" description="Disordered" evidence="4">
    <location>
        <begin position="130"/>
        <end position="193"/>
    </location>
</feature>
<sequence length="964" mass="111808">MIEKCLIPDVVIELEVNPTTASQRFVENYIVMWKQRLKQKQRKFIDEVVQRDEKREKQVKAYTLQALTKLMIESRFENIESNMEEEKPESQNTYYVIIDESPVYFSTNDEGEVEIKETISTSIIKELKNMTTVQEESDESYVRKGSNTDVEYENSSETSGNSQHSFSLQSVQSTHSSETKEEHGSEHTALYDSQSNEMTENLKFIPLESIIEWYGNQENKEGISIEISKTVDILFPVIELERKWETEEEIQEKMDAEIETWLEAEFELINVLRDKVKEYNIQWLQVDAEKSLEETVQHVTHLTNQYRYRSSCLFENTYEVTLKEAESLIKHGYYFMSKFGYWCPVQIYEKEIPVQMYLQGSQRGDIYPLIHRKYIYFISGKENMEKFIKEPLKYIKQDAYHPLFPARIAIIGPPKCGKSTLSHRLANYFGLKVITAGSALRYVLEDLGWCHLAQTISNILKEGLSVPDTLIVQALEAATMEPRCATQGVIFDGFPNTIEQCQQMAEKNMMPFLVIYLKCKPLDCIENWRGIQDTNFRNGFKYSENFMNCKISRWIYKNSIFKPWINEEYQNLVYLDTTKNRWWLFNAAKKEIFRIMKTIISYLMNVNKAAVPLQHLCITSEEFDARKDLHFNNYCPVCLKNDGVLTSSKIIQREGLIQYKKYYYWLCEDHYNVFLKKPEEYTPPVNKACLPAYLPESIKLDKEDLSKNHVAAGGFCVVTYLTKQPFGRLVQGSPLHAINYKGKLFLMCSSECQSKFMKSPNNYCDLEINWKVTDPLPPLQLNTLPAMGYLEQTVVPILIEALTLLAYIRPKCPTLNVSVSAAIFIGLFLKIHNSNLSLDIISSYETSYQRLLDTIKLIKSTLEFMSSRTNKYVSTNVEHTLPSLSMEKTHEEDRGSKISSEESSIHEIEKQTSESILSGDRIGPCGYEYPTGSGDHYMGDYYMQLPHWDSSSDSLQNVSKTELN</sequence>
<feature type="compositionally biased region" description="Basic and acidic residues" evidence="4">
    <location>
        <begin position="177"/>
        <end position="186"/>
    </location>
</feature>
<dbReference type="Gene3D" id="3.40.50.300">
    <property type="entry name" value="P-loop containing nucleotide triphosphate hydrolases"/>
    <property type="match status" value="1"/>
</dbReference>
<keyword evidence="1" id="KW-0808">Transferase</keyword>